<dbReference type="KEGG" id="hlo:J0X27_11230"/>
<gene>
    <name evidence="1" type="ORF">J0X27_11230</name>
</gene>
<dbReference type="AlphaFoldDB" id="A0A8A2U6J1"/>
<name>A0A8A2U6J1_9EURY</name>
<dbReference type="GeneID" id="63184324"/>
<dbReference type="RefSeq" id="WP_207269278.1">
    <property type="nucleotide sequence ID" value="NZ_CP071463.1"/>
</dbReference>
<organism evidence="1 2">
    <name type="scientific">Natrinema longum</name>
    <dbReference type="NCBI Taxonomy" id="370324"/>
    <lineage>
        <taxon>Archaea</taxon>
        <taxon>Methanobacteriati</taxon>
        <taxon>Methanobacteriota</taxon>
        <taxon>Stenosarchaea group</taxon>
        <taxon>Halobacteria</taxon>
        <taxon>Halobacteriales</taxon>
        <taxon>Natrialbaceae</taxon>
        <taxon>Natrinema</taxon>
    </lineage>
</organism>
<protein>
    <submittedName>
        <fullName evidence="1">Uncharacterized protein</fullName>
    </submittedName>
</protein>
<accession>A0A8A2U6J1</accession>
<keyword evidence="2" id="KW-1185">Reference proteome</keyword>
<dbReference type="Proteomes" id="UP000663191">
    <property type="component" value="Chromosome"/>
</dbReference>
<dbReference type="OrthoDB" id="380515at2157"/>
<proteinExistence type="predicted"/>
<dbReference type="EMBL" id="CP071463">
    <property type="protein sequence ID" value="QSW84032.1"/>
    <property type="molecule type" value="Genomic_DNA"/>
</dbReference>
<sequence length="128" mass="13965">MYLDSCTFDCLKHSYHVACVELNKHAATVSKAVLVGQVIKSMAKKVPKAFAKILKRDSVADALGAVISAAAGNVVSMGSLEWDQSLPHVRDQKMWTFKGGMTSWKPSRDAAGLTTFFALPEHSYCPDF</sequence>
<evidence type="ECO:0000313" key="1">
    <source>
        <dbReference type="EMBL" id="QSW84032.1"/>
    </source>
</evidence>
<reference evidence="1 2" key="1">
    <citation type="journal article" date="2006" name="Int. J. Syst. Evol. Microbiol.">
        <title>Haloterrigena longa sp. nov. and Haloterrigena limicola sp. nov., extremely halophilic archaea isolated from a salt lake.</title>
        <authorList>
            <person name="Cui H.L."/>
            <person name="Tohty D."/>
            <person name="Zhou P.J."/>
            <person name="Liu S.J."/>
        </authorList>
    </citation>
    <scope>NUCLEOTIDE SEQUENCE [LARGE SCALE GENOMIC DNA]</scope>
    <source>
        <strain evidence="1 2">ABH32</strain>
    </source>
</reference>
<evidence type="ECO:0000313" key="2">
    <source>
        <dbReference type="Proteomes" id="UP000663191"/>
    </source>
</evidence>